<keyword evidence="1" id="KW-1133">Transmembrane helix</keyword>
<keyword evidence="1" id="KW-0812">Transmembrane</keyword>
<feature type="transmembrane region" description="Helical" evidence="1">
    <location>
        <begin position="5"/>
        <end position="24"/>
    </location>
</feature>
<dbReference type="EMBL" id="UOFN01000103">
    <property type="protein sequence ID" value="VAW78926.1"/>
    <property type="molecule type" value="Genomic_DNA"/>
</dbReference>
<reference evidence="3" key="1">
    <citation type="submission" date="2018-06" db="EMBL/GenBank/DDBJ databases">
        <authorList>
            <person name="Zhirakovskaya E."/>
        </authorList>
    </citation>
    <scope>NUCLEOTIDE SEQUENCE</scope>
</reference>
<dbReference type="EMBL" id="UOFN01000077">
    <property type="protein sequence ID" value="VAW77542.1"/>
    <property type="molecule type" value="Genomic_DNA"/>
</dbReference>
<organism evidence="3">
    <name type="scientific">hydrothermal vent metagenome</name>
    <dbReference type="NCBI Taxonomy" id="652676"/>
    <lineage>
        <taxon>unclassified sequences</taxon>
        <taxon>metagenomes</taxon>
        <taxon>ecological metagenomes</taxon>
    </lineage>
</organism>
<dbReference type="AlphaFoldDB" id="A0A3B0ZDY8"/>
<evidence type="ECO:0000313" key="2">
    <source>
        <dbReference type="EMBL" id="VAW77542.1"/>
    </source>
</evidence>
<sequence length="25" mass="2899">MRKSYLLKGAFYGLVFLLVSQHAWA</sequence>
<proteinExistence type="predicted"/>
<gene>
    <name evidence="3" type="ORF">MNBD_GAMMA15-1820</name>
    <name evidence="2" type="ORF">MNBD_GAMMA15-2200</name>
</gene>
<name>A0A3B0ZDY8_9ZZZZ</name>
<accession>A0A3B0ZDY8</accession>
<keyword evidence="1" id="KW-0472">Membrane</keyword>
<feature type="non-terminal residue" evidence="3">
    <location>
        <position position="25"/>
    </location>
</feature>
<evidence type="ECO:0000256" key="1">
    <source>
        <dbReference type="SAM" id="Phobius"/>
    </source>
</evidence>
<evidence type="ECO:0000313" key="3">
    <source>
        <dbReference type="EMBL" id="VAW78926.1"/>
    </source>
</evidence>
<protein>
    <submittedName>
        <fullName evidence="3">Uncharacterized protein</fullName>
    </submittedName>
</protein>